<dbReference type="eggNOG" id="KOG1399">
    <property type="taxonomic scope" value="Eukaryota"/>
</dbReference>
<dbReference type="InterPro" id="IPR036188">
    <property type="entry name" value="FAD/NAD-bd_sf"/>
</dbReference>
<dbReference type="SUPFAM" id="SSF51905">
    <property type="entry name" value="FAD/NAD(P)-binding domain"/>
    <property type="match status" value="2"/>
</dbReference>
<dbReference type="GO" id="GO:0004497">
    <property type="term" value="F:monooxygenase activity"/>
    <property type="evidence" value="ECO:0007669"/>
    <property type="project" value="UniProtKB-KW"/>
</dbReference>
<keyword evidence="1" id="KW-0285">Flavoprotein</keyword>
<evidence type="ECO:0000256" key="2">
    <source>
        <dbReference type="ARBA" id="ARBA00022827"/>
    </source>
</evidence>
<dbReference type="Gene3D" id="3.50.50.60">
    <property type="entry name" value="FAD/NAD(P)-binding domain"/>
    <property type="match status" value="1"/>
</dbReference>
<dbReference type="EMBL" id="LGRB01000010">
    <property type="protein sequence ID" value="OCT50031.1"/>
    <property type="molecule type" value="Genomic_DNA"/>
</dbReference>
<dbReference type="PANTHER" id="PTHR23023">
    <property type="entry name" value="DIMETHYLANILINE MONOOXYGENASE"/>
    <property type="match status" value="1"/>
</dbReference>
<protein>
    <submittedName>
        <fullName evidence="4">Flavin-binding monooxygenase-like family protein</fullName>
    </submittedName>
</protein>
<dbReference type="InterPro" id="IPR050346">
    <property type="entry name" value="FMO-like"/>
</dbReference>
<gene>
    <name evidence="4" type="ORF">CLCR_06691</name>
</gene>
<name>A0A1C1CNL0_9EURO</name>
<evidence type="ECO:0000313" key="4">
    <source>
        <dbReference type="EMBL" id="OCT50031.1"/>
    </source>
</evidence>
<keyword evidence="2" id="KW-0274">FAD</keyword>
<keyword evidence="5" id="KW-1185">Reference proteome</keyword>
<dbReference type="AlphaFoldDB" id="A0A1C1CNL0"/>
<evidence type="ECO:0000313" key="5">
    <source>
        <dbReference type="Proteomes" id="UP000094526"/>
    </source>
</evidence>
<dbReference type="STRING" id="86049.A0A1C1CNL0"/>
<keyword evidence="4" id="KW-0503">Monooxygenase</keyword>
<dbReference type="Proteomes" id="UP000094526">
    <property type="component" value="Unassembled WGS sequence"/>
</dbReference>
<dbReference type="VEuPathDB" id="FungiDB:CLCR_06691"/>
<dbReference type="OrthoDB" id="2915840at2759"/>
<dbReference type="Pfam" id="PF13738">
    <property type="entry name" value="Pyr_redox_3"/>
    <property type="match status" value="1"/>
</dbReference>
<reference evidence="5" key="1">
    <citation type="submission" date="2015-07" db="EMBL/GenBank/DDBJ databases">
        <authorList>
            <person name="Teixeira M.M."/>
            <person name="Souza R.C."/>
            <person name="Almeida L.G."/>
            <person name="Vicente V.A."/>
            <person name="de Hoog S."/>
            <person name="Bocca A.L."/>
            <person name="de Almeida S.R."/>
            <person name="Vasconcelos A.T."/>
            <person name="Felipe M.S."/>
        </authorList>
    </citation>
    <scope>NUCLEOTIDE SEQUENCE [LARGE SCALE GENOMIC DNA]</scope>
    <source>
        <strain evidence="5">KSF</strain>
    </source>
</reference>
<sequence length="645" mass="71363">MWLRQAKTHQINARDPKAWTQRNDISAPVLDISAGEMYDYVIVGAGPSGLCAAKTIRECEPDARVKILDSNKTVGGVWSKEKIYPGLKTNNIRGGIDFSDFPMHDGFGVPAGQHVSGEAMHQYIRAYAEQCGLLSLIDFESHVAEVSKLKDIRGWNVKLRAGTEIHTRKLIVATGVTNAPNRPQLSGLEEFGGPIMHSAELGMQGTALTDNAKVETVAVLGGGKSAYDSVHLAGKAGKKVEWIIRKSGKGPEWVFPAHTMGPLQAVREKLPARRIVSFFSPNLWNDGFGWIRHFLHFTRIGKTIAQKFWINLHKATLEDCGMRKDERTKVLEPEQSPFWYGTASGIYSYEKDIYDMVKTGQVRVHREDIAQLSDHTITFRSGVAIKADALVTATGFSAKPTVNFLPETSHSALGVPSSTYTTSQHQFWDALNAKADATIGASFPRLLAGPFKSPTSNVIQPFNQGMDREANYTPFRLYRAIAPPGLAQAGDLSLAFVSMFSNLANTPRMELQCLWAYAYLNDALTLRPDPATVFDETALLAQYARHRAPYGHGRFFPDLVFDQVPYMDSLLQDLGLPYWRKANIFAELFSPYMAPDYRGVVQEWLRANGGGNQRVDGAATTTNRDVKIAMDEEGQPLLKANGKTH</sequence>
<evidence type="ECO:0000256" key="1">
    <source>
        <dbReference type="ARBA" id="ARBA00022630"/>
    </source>
</evidence>
<keyword evidence="3" id="KW-0560">Oxidoreductase</keyword>
<organism evidence="4 5">
    <name type="scientific">Cladophialophora carrionii</name>
    <dbReference type="NCBI Taxonomy" id="86049"/>
    <lineage>
        <taxon>Eukaryota</taxon>
        <taxon>Fungi</taxon>
        <taxon>Dikarya</taxon>
        <taxon>Ascomycota</taxon>
        <taxon>Pezizomycotina</taxon>
        <taxon>Eurotiomycetes</taxon>
        <taxon>Chaetothyriomycetidae</taxon>
        <taxon>Chaetothyriales</taxon>
        <taxon>Herpotrichiellaceae</taxon>
        <taxon>Cladophialophora</taxon>
    </lineage>
</organism>
<accession>A0A1C1CNL0</accession>
<evidence type="ECO:0000256" key="3">
    <source>
        <dbReference type="ARBA" id="ARBA00023002"/>
    </source>
</evidence>
<dbReference type="VEuPathDB" id="FungiDB:G647_08941"/>
<proteinExistence type="predicted"/>
<comment type="caution">
    <text evidence="4">The sequence shown here is derived from an EMBL/GenBank/DDBJ whole genome shotgun (WGS) entry which is preliminary data.</text>
</comment>